<dbReference type="Proteomes" id="UP000746612">
    <property type="component" value="Unassembled WGS sequence"/>
</dbReference>
<evidence type="ECO:0000313" key="4">
    <source>
        <dbReference type="Proteomes" id="UP000746612"/>
    </source>
</evidence>
<name>A0A4V6J9M1_GIBZA</name>
<protein>
    <submittedName>
        <fullName evidence="2">Uncharacterized protein</fullName>
    </submittedName>
</protein>
<dbReference type="AlphaFoldDB" id="A0A4V6J9M1"/>
<sequence length="106" mass="11877">MPSFGTFKHPRRMRCDMLDAWRSLAFREVPEFEHDDSFSASASAIALLLPEPATSGTLQHMSMIQVNYSQSLAIVFDPHRCPRSPGMYGNILDPQLREPSSVPAAR</sequence>
<feature type="region of interest" description="Disordered" evidence="1">
    <location>
        <begin position="87"/>
        <end position="106"/>
    </location>
</feature>
<proteinExistence type="predicted"/>
<reference evidence="2" key="2">
    <citation type="submission" date="2021-03" db="EMBL/GenBank/DDBJ databases">
        <authorList>
            <person name="Alouane T."/>
            <person name="Langin T."/>
            <person name="Bonhomme L."/>
        </authorList>
    </citation>
    <scope>NUCLEOTIDE SEQUENCE</scope>
    <source>
        <strain evidence="2">MDC_Fg202</strain>
    </source>
</reference>
<evidence type="ECO:0000313" key="2">
    <source>
        <dbReference type="EMBL" id="CAG1997802.1"/>
    </source>
</evidence>
<organism evidence="2 4">
    <name type="scientific">Gibberella zeae</name>
    <name type="common">Wheat head blight fungus</name>
    <name type="synonym">Fusarium graminearum</name>
    <dbReference type="NCBI Taxonomy" id="5518"/>
    <lineage>
        <taxon>Eukaryota</taxon>
        <taxon>Fungi</taxon>
        <taxon>Dikarya</taxon>
        <taxon>Ascomycota</taxon>
        <taxon>Pezizomycotina</taxon>
        <taxon>Sordariomycetes</taxon>
        <taxon>Hypocreomycetidae</taxon>
        <taxon>Hypocreales</taxon>
        <taxon>Nectriaceae</taxon>
        <taxon>Fusarium</taxon>
    </lineage>
</organism>
<accession>A0A4V6J9M1</accession>
<evidence type="ECO:0000313" key="3">
    <source>
        <dbReference type="EMBL" id="VIO55337.1"/>
    </source>
</evidence>
<reference evidence="3" key="1">
    <citation type="submission" date="2019-04" db="EMBL/GenBank/DDBJ databases">
        <authorList>
            <person name="Melise S."/>
            <person name="Noan J."/>
            <person name="Okalmin O."/>
        </authorList>
    </citation>
    <scope>NUCLEOTIDE SEQUENCE</scope>
    <source>
        <strain evidence="3">FN9</strain>
    </source>
</reference>
<gene>
    <name evidence="3" type="ORF">FUG_LOCUS145524</name>
    <name evidence="2" type="ORF">MDCFG202_LOCUS430979</name>
</gene>
<evidence type="ECO:0000256" key="1">
    <source>
        <dbReference type="SAM" id="MobiDB-lite"/>
    </source>
</evidence>
<dbReference type="EMBL" id="CAAKMV010000111">
    <property type="protein sequence ID" value="VIO55337.1"/>
    <property type="molecule type" value="Genomic_DNA"/>
</dbReference>
<dbReference type="EMBL" id="CAJPIJ010000161">
    <property type="protein sequence ID" value="CAG1997802.1"/>
    <property type="molecule type" value="Genomic_DNA"/>
</dbReference>